<dbReference type="Gene3D" id="3.30.420.40">
    <property type="match status" value="3"/>
</dbReference>
<dbReference type="CDD" id="cd10231">
    <property type="entry name" value="ASKHA_NBD_HSP70_YegD-like"/>
    <property type="match status" value="1"/>
</dbReference>
<dbReference type="Gene3D" id="3.90.640.10">
    <property type="entry name" value="Actin, Chain A, domain 4"/>
    <property type="match status" value="2"/>
</dbReference>
<dbReference type="Pfam" id="PF00012">
    <property type="entry name" value="HSP70"/>
    <property type="match status" value="1"/>
</dbReference>
<comment type="caution">
    <text evidence="3">The sequence shown here is derived from an EMBL/GenBank/DDBJ whole genome shotgun (WGS) entry which is preliminary data.</text>
</comment>
<sequence>MADVIGIDFGTTNSVIALRQADGQVASIRYATGSGVVDTFRSLLCFWAEETGPSRGRLQHAAGPQAIEAYLDDPLGCRLIMSMKSYLASRSFSETRIFGRAFGLEELISLFLRSLLASSGGGAGKLGDAHVVAGRPVRFVGDNADDELAESRLRKAFGGAGWSGLDFALEPEAAGHRFAATLDAPANVLVGDFGGGTSDFSLIRFEPGHAKAVRALGHAGLGIAGDAFDYRIIDNVVSPRLGKGDSYRVMGTALPVPPSFYTSFARWHRLSLMRAPRTMREIAEVARAADHPEKLQHLMQLVEDETGYALYQAVSGVKAALSKADSAVLRFRHGGFLLEEEVQRADFERWISPELTRIAGAVDQALADAGVGPEAVDRVFLTGGTSLVPAVRHLFENRFGAGRVAHGGEFVSVAEGLALIGAERVAA</sequence>
<dbReference type="PANTHER" id="PTHR42749:SF1">
    <property type="entry name" value="CELL SHAPE-DETERMINING PROTEIN MREB"/>
    <property type="match status" value="1"/>
</dbReference>
<dbReference type="InterPro" id="IPR043129">
    <property type="entry name" value="ATPase_NBD"/>
</dbReference>
<reference evidence="3 4" key="1">
    <citation type="submission" date="2016-10" db="EMBL/GenBank/DDBJ databases">
        <title>Draft Genome sequence of Roseomonas sp. strain M3.</title>
        <authorList>
            <person name="Subhash Y."/>
            <person name="Lee S."/>
        </authorList>
    </citation>
    <scope>NUCLEOTIDE SEQUENCE [LARGE SCALE GENOMIC DNA]</scope>
    <source>
        <strain evidence="3 4">M3</strain>
    </source>
</reference>
<dbReference type="Proteomes" id="UP000188879">
    <property type="component" value="Unassembled WGS sequence"/>
</dbReference>
<dbReference type="EMBL" id="MLCO01000027">
    <property type="protein sequence ID" value="ONG57278.1"/>
    <property type="molecule type" value="Genomic_DNA"/>
</dbReference>
<dbReference type="PANTHER" id="PTHR42749">
    <property type="entry name" value="CELL SHAPE-DETERMINING PROTEIN MREB"/>
    <property type="match status" value="1"/>
</dbReference>
<evidence type="ECO:0000256" key="1">
    <source>
        <dbReference type="ARBA" id="ARBA00022741"/>
    </source>
</evidence>
<evidence type="ECO:0000313" key="3">
    <source>
        <dbReference type="EMBL" id="ONG57278.1"/>
    </source>
</evidence>
<keyword evidence="1" id="KW-0547">Nucleotide-binding</keyword>
<gene>
    <name evidence="3" type="ORF">BKE38_04315</name>
</gene>
<dbReference type="GO" id="GO:0005524">
    <property type="term" value="F:ATP binding"/>
    <property type="evidence" value="ECO:0007669"/>
    <property type="project" value="UniProtKB-KW"/>
</dbReference>
<keyword evidence="2" id="KW-0067">ATP-binding</keyword>
<dbReference type="OrthoDB" id="9807934at2"/>
<dbReference type="AlphaFoldDB" id="A0A1V2H6R5"/>
<evidence type="ECO:0000313" key="4">
    <source>
        <dbReference type="Proteomes" id="UP000188879"/>
    </source>
</evidence>
<accession>A0A1V2H6R5</accession>
<dbReference type="GO" id="GO:0140662">
    <property type="term" value="F:ATP-dependent protein folding chaperone"/>
    <property type="evidence" value="ECO:0007669"/>
    <property type="project" value="InterPro"/>
</dbReference>
<dbReference type="RefSeq" id="WP_076956154.1">
    <property type="nucleotide sequence ID" value="NZ_MLCO01000027.1"/>
</dbReference>
<keyword evidence="4" id="KW-1185">Reference proteome</keyword>
<dbReference type="SUPFAM" id="SSF53067">
    <property type="entry name" value="Actin-like ATPase domain"/>
    <property type="match status" value="2"/>
</dbReference>
<dbReference type="InterPro" id="IPR042054">
    <property type="entry name" value="YegD-like"/>
</dbReference>
<proteinExistence type="predicted"/>
<evidence type="ECO:0000256" key="2">
    <source>
        <dbReference type="ARBA" id="ARBA00022840"/>
    </source>
</evidence>
<dbReference type="InterPro" id="IPR013126">
    <property type="entry name" value="Hsp_70_fam"/>
</dbReference>
<organism evidence="3 4">
    <name type="scientific">Teichococcus deserti</name>
    <dbReference type="NCBI Taxonomy" id="1817963"/>
    <lineage>
        <taxon>Bacteria</taxon>
        <taxon>Pseudomonadati</taxon>
        <taxon>Pseudomonadota</taxon>
        <taxon>Alphaproteobacteria</taxon>
        <taxon>Acetobacterales</taxon>
        <taxon>Roseomonadaceae</taxon>
        <taxon>Roseomonas</taxon>
    </lineage>
</organism>
<name>A0A1V2H6R5_9PROT</name>
<protein>
    <submittedName>
        <fullName evidence="3">Hsp70 family protein</fullName>
    </submittedName>
</protein>